<evidence type="ECO:0000256" key="5">
    <source>
        <dbReference type="ARBA" id="ARBA00038943"/>
    </source>
</evidence>
<evidence type="ECO:0000313" key="12">
    <source>
        <dbReference type="Proteomes" id="UP000316416"/>
    </source>
</evidence>
<evidence type="ECO:0000256" key="8">
    <source>
        <dbReference type="ARBA" id="ARBA00041975"/>
    </source>
</evidence>
<dbReference type="Proteomes" id="UP000316416">
    <property type="component" value="Chromosome"/>
</dbReference>
<keyword evidence="2 11" id="KW-0413">Isomerase</keyword>
<dbReference type="Pfam" id="PF00849">
    <property type="entry name" value="PseudoU_synth_2"/>
    <property type="match status" value="1"/>
</dbReference>
<dbReference type="SUPFAM" id="SSF55120">
    <property type="entry name" value="Pseudouridine synthase"/>
    <property type="match status" value="1"/>
</dbReference>
<dbReference type="CDD" id="cd02563">
    <property type="entry name" value="PseudoU_synth_TruC"/>
    <property type="match status" value="1"/>
</dbReference>
<reference evidence="11" key="1">
    <citation type="submission" date="2021-07" db="EMBL/GenBank/DDBJ databases">
        <title>Shewanella sp. YLB-07 whole genome sequence.</title>
        <authorList>
            <person name="Yu L."/>
        </authorList>
    </citation>
    <scope>NUCLEOTIDE SEQUENCE</scope>
    <source>
        <strain evidence="11">YLB-08</strain>
    </source>
</reference>
<protein>
    <recommendedName>
        <fullName evidence="6">tRNA pseudouridine synthase C</fullName>
        <ecNumber evidence="5">5.4.99.26</ecNumber>
    </recommendedName>
    <alternativeName>
        <fullName evidence="8">tRNA pseudouridine(65) synthase</fullName>
    </alternativeName>
    <alternativeName>
        <fullName evidence="9">tRNA pseudouridylate synthase C</fullName>
    </alternativeName>
    <alternativeName>
        <fullName evidence="7">tRNA-uridine isomerase C</fullName>
    </alternativeName>
</protein>
<evidence type="ECO:0000256" key="6">
    <source>
        <dbReference type="ARBA" id="ARBA00040675"/>
    </source>
</evidence>
<dbReference type="InterPro" id="IPR020103">
    <property type="entry name" value="PsdUridine_synth_cat_dom_sf"/>
</dbReference>
<dbReference type="InterPro" id="IPR006224">
    <property type="entry name" value="PsdUridine_synth_RluA-like_CS"/>
</dbReference>
<evidence type="ECO:0000256" key="7">
    <source>
        <dbReference type="ARBA" id="ARBA00041803"/>
    </source>
</evidence>
<keyword evidence="12" id="KW-1185">Reference proteome</keyword>
<dbReference type="InterPro" id="IPR006145">
    <property type="entry name" value="PsdUridine_synth_RsuA/RluA"/>
</dbReference>
<organism evidence="11 12">
    <name type="scientific">Shewanella eurypsychrophilus</name>
    <dbReference type="NCBI Taxonomy" id="2593656"/>
    <lineage>
        <taxon>Bacteria</taxon>
        <taxon>Pseudomonadati</taxon>
        <taxon>Pseudomonadota</taxon>
        <taxon>Gammaproteobacteria</taxon>
        <taxon>Alteromonadales</taxon>
        <taxon>Shewanellaceae</taxon>
        <taxon>Shewanella</taxon>
    </lineage>
</organism>
<evidence type="ECO:0000256" key="1">
    <source>
        <dbReference type="ARBA" id="ARBA00022694"/>
    </source>
</evidence>
<dbReference type="EC" id="5.4.99.26" evidence="5"/>
<gene>
    <name evidence="11" type="primary">truC</name>
    <name evidence="11" type="ORF">FM038_016920</name>
</gene>
<dbReference type="Gene3D" id="3.30.2350.10">
    <property type="entry name" value="Pseudouridine synthase"/>
    <property type="match status" value="1"/>
</dbReference>
<evidence type="ECO:0000256" key="2">
    <source>
        <dbReference type="ARBA" id="ARBA00023235"/>
    </source>
</evidence>
<proteinExistence type="predicted"/>
<comment type="function">
    <text evidence="4">Responsible for synthesis of pseudouridine from uracil-65 in transfer RNAs.</text>
</comment>
<evidence type="ECO:0000313" key="11">
    <source>
        <dbReference type="EMBL" id="QPG58911.1"/>
    </source>
</evidence>
<dbReference type="PANTHER" id="PTHR21600:SF56">
    <property type="entry name" value="TRNA PSEUDOURIDINE SYNTHASE C"/>
    <property type="match status" value="1"/>
</dbReference>
<name>A0ABX6VEN8_9GAMM</name>
<evidence type="ECO:0000256" key="4">
    <source>
        <dbReference type="ARBA" id="ARBA00037670"/>
    </source>
</evidence>
<accession>A0ABX6VEN8</accession>
<keyword evidence="1" id="KW-0819">tRNA processing</keyword>
<dbReference type="EMBL" id="CP045503">
    <property type="protein sequence ID" value="QPG58911.1"/>
    <property type="molecule type" value="Genomic_DNA"/>
</dbReference>
<feature type="domain" description="Pseudouridine synthase RsuA/RluA-like" evidence="10">
    <location>
        <begin position="59"/>
        <end position="219"/>
    </location>
</feature>
<sequence>MIWINFSVNQDKQVNLTEQGKEINSETETGLSQHDNLLVAEECEEEIAPEIDILFEDDDIVVIHKPAGLLVHRSYLARRERFFAMQLTRDKVGCHVFPVHRLDRPTSGVLLFAKSSEMANVLCEQFAAKTVEKQYLAIVRGNMHEADTLDYALKQELDDLGDKDVDPNKAAQDAVTHYQPLLNTEIPFSSGRYATSRYALVRLSPHTGRKHQLRRHMAHLRHPIVGDTTHGDGKQNKFFREHFAVNRLWLIAKKISFEHPRTGVRMHIETELEEQWLTLFEQFGWGDEALAAQESLLITNESA</sequence>
<dbReference type="PROSITE" id="PS01129">
    <property type="entry name" value="PSI_RLU"/>
    <property type="match status" value="1"/>
</dbReference>
<evidence type="ECO:0000256" key="9">
    <source>
        <dbReference type="ARBA" id="ARBA00043049"/>
    </source>
</evidence>
<dbReference type="NCBIfam" id="NF008321">
    <property type="entry name" value="PRK11112.1"/>
    <property type="match status" value="1"/>
</dbReference>
<dbReference type="InterPro" id="IPR050188">
    <property type="entry name" value="RluA_PseudoU_synthase"/>
</dbReference>
<evidence type="ECO:0000259" key="10">
    <source>
        <dbReference type="Pfam" id="PF00849"/>
    </source>
</evidence>
<comment type="catalytic activity">
    <reaction evidence="3">
        <text>uridine(65) in tRNA = pseudouridine(65) in tRNA</text>
        <dbReference type="Rhea" id="RHEA:42536"/>
        <dbReference type="Rhea" id="RHEA-COMP:10103"/>
        <dbReference type="Rhea" id="RHEA-COMP:10104"/>
        <dbReference type="ChEBI" id="CHEBI:65314"/>
        <dbReference type="ChEBI" id="CHEBI:65315"/>
        <dbReference type="EC" id="5.4.99.26"/>
    </reaction>
</comment>
<dbReference type="GO" id="GO:0160149">
    <property type="term" value="F:tRNA pseudouridine(65) synthase activity"/>
    <property type="evidence" value="ECO:0007669"/>
    <property type="project" value="UniProtKB-EC"/>
</dbReference>
<evidence type="ECO:0000256" key="3">
    <source>
        <dbReference type="ARBA" id="ARBA00036607"/>
    </source>
</evidence>
<dbReference type="PANTHER" id="PTHR21600">
    <property type="entry name" value="MITOCHONDRIAL RNA PSEUDOURIDINE SYNTHASE"/>
    <property type="match status" value="1"/>
</dbReference>